<reference evidence="4 5" key="1">
    <citation type="submission" date="2018-05" db="EMBL/GenBank/DDBJ databases">
        <title>Whole genome sequencing for identification of molecular markers to develop diagnostic detection tools for the regulated plant pathogen Lachnellula willkommii.</title>
        <authorList>
            <person name="Giroux E."/>
            <person name="Bilodeau G."/>
        </authorList>
    </citation>
    <scope>NUCLEOTIDE SEQUENCE [LARGE SCALE GENOMIC DNA]</scope>
    <source>
        <strain evidence="4 5">CBS 625.97</strain>
    </source>
</reference>
<gene>
    <name evidence="4" type="ORF">LCER1_G009440</name>
</gene>
<dbReference type="EMBL" id="QGMG01001557">
    <property type="protein sequence ID" value="TVY46820.1"/>
    <property type="molecule type" value="Genomic_DNA"/>
</dbReference>
<feature type="transmembrane region" description="Helical" evidence="2">
    <location>
        <begin position="218"/>
        <end position="239"/>
    </location>
</feature>
<keyword evidence="2" id="KW-1133">Transmembrane helix</keyword>
<sequence>MGRLLLLAPLLIASVNAAATCWYPDNKTSEPTHVPCNQTISTASACCDPNDSCSVSGFCLGASGFVYRGSCTDQSWGSANCPNQFEQCLKSEIETQAGARKSRLMMSLCIDPETQKPEPFWAAVWSCAEPGGAPTKFCCSFGTESCCNSSFTLGTTGVAFKPGLDAFVQSISAAAVSSAMASATTGTTASPAQATASQTAQGVQANCTSTGDDLGTKIGVGVGVPFGVLAIGVLSFLFWRESRRRNIGAGISLVDLKGAGEAYRSPQPWKGPMSPIPTQHYSPDQQKVNPWSPVARERAHEIDTSPRAQELPNPGLGKI</sequence>
<keyword evidence="3" id="KW-0732">Signal</keyword>
<feature type="compositionally biased region" description="Polar residues" evidence="1">
    <location>
        <begin position="276"/>
        <end position="289"/>
    </location>
</feature>
<accession>A0A7D8UIL9</accession>
<dbReference type="OrthoDB" id="5215637at2759"/>
<evidence type="ECO:0000313" key="4">
    <source>
        <dbReference type="EMBL" id="TVY46820.1"/>
    </source>
</evidence>
<comment type="caution">
    <text evidence="4">The sequence shown here is derived from an EMBL/GenBank/DDBJ whole genome shotgun (WGS) entry which is preliminary data.</text>
</comment>
<name>A0A7D8UIL9_9HELO</name>
<keyword evidence="2" id="KW-0472">Membrane</keyword>
<dbReference type="Proteomes" id="UP000481288">
    <property type="component" value="Unassembled WGS sequence"/>
</dbReference>
<feature type="chain" id="PRO_5028942855" evidence="3">
    <location>
        <begin position="18"/>
        <end position="319"/>
    </location>
</feature>
<proteinExistence type="predicted"/>
<evidence type="ECO:0000256" key="2">
    <source>
        <dbReference type="SAM" id="Phobius"/>
    </source>
</evidence>
<dbReference type="AlphaFoldDB" id="A0A7D8UIL9"/>
<evidence type="ECO:0000313" key="5">
    <source>
        <dbReference type="Proteomes" id="UP000481288"/>
    </source>
</evidence>
<keyword evidence="2" id="KW-0812">Transmembrane</keyword>
<protein>
    <submittedName>
        <fullName evidence="4">Uncharacterized protein</fullName>
    </submittedName>
</protein>
<evidence type="ECO:0000256" key="3">
    <source>
        <dbReference type="SAM" id="SignalP"/>
    </source>
</evidence>
<feature type="compositionally biased region" description="Basic and acidic residues" evidence="1">
    <location>
        <begin position="295"/>
        <end position="304"/>
    </location>
</feature>
<keyword evidence="5" id="KW-1185">Reference proteome</keyword>
<feature type="region of interest" description="Disordered" evidence="1">
    <location>
        <begin position="266"/>
        <end position="319"/>
    </location>
</feature>
<evidence type="ECO:0000256" key="1">
    <source>
        <dbReference type="SAM" id="MobiDB-lite"/>
    </source>
</evidence>
<organism evidence="4 5">
    <name type="scientific">Lachnellula cervina</name>
    <dbReference type="NCBI Taxonomy" id="1316786"/>
    <lineage>
        <taxon>Eukaryota</taxon>
        <taxon>Fungi</taxon>
        <taxon>Dikarya</taxon>
        <taxon>Ascomycota</taxon>
        <taxon>Pezizomycotina</taxon>
        <taxon>Leotiomycetes</taxon>
        <taxon>Helotiales</taxon>
        <taxon>Lachnaceae</taxon>
        <taxon>Lachnellula</taxon>
    </lineage>
</organism>
<feature type="signal peptide" evidence="3">
    <location>
        <begin position="1"/>
        <end position="17"/>
    </location>
</feature>